<proteinExistence type="predicted"/>
<feature type="non-terminal residue" evidence="2">
    <location>
        <position position="1"/>
    </location>
</feature>
<feature type="domain" description="Reverse transcriptase" evidence="1">
    <location>
        <begin position="134"/>
        <end position="306"/>
    </location>
</feature>
<dbReference type="SUPFAM" id="SSF56672">
    <property type="entry name" value="DNA/RNA polymerases"/>
    <property type="match status" value="1"/>
</dbReference>
<reference evidence="2" key="1">
    <citation type="submission" date="2015-11" db="EMBL/GenBank/DDBJ databases">
        <title>De novo transcriptome assembly of four potential Pierce s Disease insect vectors from Arizona vineyards.</title>
        <authorList>
            <person name="Tassone E.E."/>
        </authorList>
    </citation>
    <scope>NUCLEOTIDE SEQUENCE</scope>
</reference>
<dbReference type="PROSITE" id="PS50878">
    <property type="entry name" value="RT_POL"/>
    <property type="match status" value="1"/>
</dbReference>
<dbReference type="InterPro" id="IPR000477">
    <property type="entry name" value="RT_dom"/>
</dbReference>
<organism evidence="2">
    <name type="scientific">Cuerna arida</name>
    <dbReference type="NCBI Taxonomy" id="1464854"/>
    <lineage>
        <taxon>Eukaryota</taxon>
        <taxon>Metazoa</taxon>
        <taxon>Ecdysozoa</taxon>
        <taxon>Arthropoda</taxon>
        <taxon>Hexapoda</taxon>
        <taxon>Insecta</taxon>
        <taxon>Pterygota</taxon>
        <taxon>Neoptera</taxon>
        <taxon>Paraneoptera</taxon>
        <taxon>Hemiptera</taxon>
        <taxon>Auchenorrhyncha</taxon>
        <taxon>Membracoidea</taxon>
        <taxon>Cicadellidae</taxon>
        <taxon>Cicadellinae</taxon>
        <taxon>Proconiini</taxon>
        <taxon>Cuerna</taxon>
    </lineage>
</organism>
<evidence type="ECO:0000313" key="2">
    <source>
        <dbReference type="EMBL" id="JAS59018.1"/>
    </source>
</evidence>
<name>A0A1B6G993_9HEMI</name>
<sequence>YCIICNIHEKHCIVRQYDFHAVVMHKTNHEMFYFLVISVFKWIYTNIINFFSDITQSLGLPQAKVDGVHAAMKQICSNKNVSLTTLNPCTRTEILKVIQSLKNKKSVGWDEIPVFLIKAAAEVIAEPLHQIINQILNVGIFPEKLKYSQISPIFKKGSKLEITNYRPISILTNFSKIFEKIINFRLVNFFEDYNLFYTRQYGFRKNLSTQTALFDFSNEIISALDRSQTTAGVFCDLSKAFDCVDHSVLLLKLSDYGLNGNCLSLIKSYLSNRKQRTLILTNNQKYFSESKDISVSVPQGSILGPL</sequence>
<dbReference type="GO" id="GO:0071897">
    <property type="term" value="P:DNA biosynthetic process"/>
    <property type="evidence" value="ECO:0007669"/>
    <property type="project" value="UniProtKB-ARBA"/>
</dbReference>
<dbReference type="EMBL" id="GECZ01010751">
    <property type="protein sequence ID" value="JAS59018.1"/>
    <property type="molecule type" value="Transcribed_RNA"/>
</dbReference>
<dbReference type="Pfam" id="PF00078">
    <property type="entry name" value="RVT_1"/>
    <property type="match status" value="1"/>
</dbReference>
<dbReference type="PANTHER" id="PTHR19446">
    <property type="entry name" value="REVERSE TRANSCRIPTASES"/>
    <property type="match status" value="1"/>
</dbReference>
<evidence type="ECO:0000259" key="1">
    <source>
        <dbReference type="PROSITE" id="PS50878"/>
    </source>
</evidence>
<protein>
    <recommendedName>
        <fullName evidence="1">Reverse transcriptase domain-containing protein</fullName>
    </recommendedName>
</protein>
<accession>A0A1B6G993</accession>
<dbReference type="AlphaFoldDB" id="A0A1B6G993"/>
<dbReference type="InterPro" id="IPR043502">
    <property type="entry name" value="DNA/RNA_pol_sf"/>
</dbReference>
<gene>
    <name evidence="2" type="ORF">g.21326</name>
</gene>